<dbReference type="SUPFAM" id="SSF57845">
    <property type="entry name" value="B-box zinc-binding domain"/>
    <property type="match status" value="1"/>
</dbReference>
<dbReference type="InterPro" id="IPR044553">
    <property type="entry name" value="Bbox1_ANCHR"/>
</dbReference>
<dbReference type="EMBL" id="JAHFZB010000018">
    <property type="protein sequence ID" value="KAK6479168.1"/>
    <property type="molecule type" value="Genomic_DNA"/>
</dbReference>
<dbReference type="CDD" id="cd19817">
    <property type="entry name" value="Bbox1_ANCHR-like"/>
    <property type="match status" value="1"/>
</dbReference>
<accession>A0ABR0Z2W4</accession>
<evidence type="ECO:0000256" key="6">
    <source>
        <dbReference type="SAM" id="MobiDB-lite"/>
    </source>
</evidence>
<dbReference type="InterPro" id="IPR013083">
    <property type="entry name" value="Znf_RING/FYVE/PHD"/>
</dbReference>
<reference evidence="8 9" key="1">
    <citation type="submission" date="2021-05" db="EMBL/GenBank/DDBJ databases">
        <authorList>
            <person name="Zahm M."/>
            <person name="Klopp C."/>
            <person name="Cabau C."/>
            <person name="Kuhl H."/>
            <person name="Suciu R."/>
            <person name="Ciorpac M."/>
            <person name="Holostenco D."/>
            <person name="Gessner J."/>
            <person name="Wuertz S."/>
            <person name="Hohne C."/>
            <person name="Stock M."/>
            <person name="Gislard M."/>
            <person name="Lluch J."/>
            <person name="Milhes M."/>
            <person name="Lampietro C."/>
            <person name="Lopez Roques C."/>
            <person name="Donnadieu C."/>
            <person name="Du K."/>
            <person name="Schartl M."/>
            <person name="Guiguen Y."/>
        </authorList>
    </citation>
    <scope>NUCLEOTIDE SEQUENCE [LARGE SCALE GENOMIC DNA]</scope>
    <source>
        <strain evidence="8">Hh-F2</strain>
        <tissue evidence="8">Blood</tissue>
    </source>
</reference>
<comment type="caution">
    <text evidence="8">The sequence shown here is derived from an EMBL/GenBank/DDBJ whole genome shotgun (WGS) entry which is preliminary data.</text>
</comment>
<keyword evidence="3" id="KW-0862">Zinc</keyword>
<keyword evidence="2 4" id="KW-0863">Zinc-finger</keyword>
<dbReference type="InterPro" id="IPR011011">
    <property type="entry name" value="Znf_FYVE_PHD"/>
</dbReference>
<dbReference type="Proteomes" id="UP001369086">
    <property type="component" value="Unassembled WGS sequence"/>
</dbReference>
<feature type="region of interest" description="Disordered" evidence="6">
    <location>
        <begin position="287"/>
        <end position="309"/>
    </location>
</feature>
<dbReference type="PROSITE" id="PS50178">
    <property type="entry name" value="ZF_FYVE"/>
    <property type="match status" value="1"/>
</dbReference>
<dbReference type="PANTHER" id="PTHR46603">
    <property type="entry name" value="ABSCISSION/NOCUT CHECKPOINT REGULATOR"/>
    <property type="match status" value="1"/>
</dbReference>
<dbReference type="PANTHER" id="PTHR46603:SF1">
    <property type="entry name" value="ABSCISSION_NOCUT CHECKPOINT REGULATOR"/>
    <property type="match status" value="1"/>
</dbReference>
<feature type="coiled-coil region" evidence="5">
    <location>
        <begin position="228"/>
        <end position="263"/>
    </location>
</feature>
<keyword evidence="1" id="KW-0479">Metal-binding</keyword>
<evidence type="ECO:0000259" key="7">
    <source>
        <dbReference type="PROSITE" id="PS50178"/>
    </source>
</evidence>
<keyword evidence="9" id="KW-1185">Reference proteome</keyword>
<name>A0ABR0Z2W4_HUSHU</name>
<dbReference type="CDD" id="cd15749">
    <property type="entry name" value="FYVE_ZFY19"/>
    <property type="match status" value="1"/>
</dbReference>
<evidence type="ECO:0000256" key="1">
    <source>
        <dbReference type="ARBA" id="ARBA00022723"/>
    </source>
</evidence>
<dbReference type="InterPro" id="IPR000306">
    <property type="entry name" value="Znf_FYVE"/>
</dbReference>
<dbReference type="Pfam" id="PF01363">
    <property type="entry name" value="FYVE"/>
    <property type="match status" value="1"/>
</dbReference>
<dbReference type="SUPFAM" id="SSF57903">
    <property type="entry name" value="FYVE/PHD zinc finger"/>
    <property type="match status" value="1"/>
</dbReference>
<dbReference type="Pfam" id="PF22586">
    <property type="entry name" value="ANCHR-like_BBOX"/>
    <property type="match status" value="1"/>
</dbReference>
<keyword evidence="5" id="KW-0175">Coiled coil</keyword>
<dbReference type="PROSITE" id="PS00518">
    <property type="entry name" value="ZF_RING_1"/>
    <property type="match status" value="1"/>
</dbReference>
<feature type="compositionally biased region" description="Basic and acidic residues" evidence="6">
    <location>
        <begin position="287"/>
        <end position="297"/>
    </location>
</feature>
<evidence type="ECO:0000313" key="8">
    <source>
        <dbReference type="EMBL" id="KAK6479168.1"/>
    </source>
</evidence>
<gene>
    <name evidence="8" type="ORF">HHUSO_G19844</name>
</gene>
<protein>
    <submittedName>
        <fullName evidence="8">Abscission/NoCut checkpoint regulator-like isoform X1</fullName>
    </submittedName>
</protein>
<dbReference type="SMART" id="SM00064">
    <property type="entry name" value="FYVE"/>
    <property type="match status" value="1"/>
</dbReference>
<feature type="region of interest" description="Disordered" evidence="6">
    <location>
        <begin position="321"/>
        <end position="372"/>
    </location>
</feature>
<sequence>MDRRCNSCASKFTLFKKELGCKNCGHSYCSGCLGYSAVVPRCGNTQQKVCKRCHGNLTGRGTQNNDAKWSPPENYKKRVAALEARQSQQGAPSQHGTRIPVQDHSLYRGLSKEDRAIAERLERLKANTKPKTIPSEKEIESRLAALKADPAQPVPSASEMENRLAALQGRAPPSQTPRAVHQPPDSRSQTEKANDLLTQLSEEVAIDNTFAPQPGTEDVPLNNLNKGESTLYGNLDDLQENVKQLEAEKSRLLEEAMAELKQDNICQEQVLQMAKRLAALKGEDPDKITAENYKQPESDEETEEESVQRVLKQLSEEAAIDEASGYNIPPELTRPSNTMKQAGKTKQMPSAAPPAVTQKPVTVPREPDSDDEELPWCCICNSDATLRCHSCDGDLFCQRCFRVGHDECDRKEHRTVSYQPPRKQKKK</sequence>
<evidence type="ECO:0000313" key="9">
    <source>
        <dbReference type="Proteomes" id="UP001369086"/>
    </source>
</evidence>
<feature type="region of interest" description="Disordered" evidence="6">
    <location>
        <begin position="167"/>
        <end position="192"/>
    </location>
</feature>
<dbReference type="InterPro" id="IPR017907">
    <property type="entry name" value="Znf_RING_CS"/>
</dbReference>
<organism evidence="8 9">
    <name type="scientific">Huso huso</name>
    <name type="common">Beluga</name>
    <name type="synonym">Acipenser huso</name>
    <dbReference type="NCBI Taxonomy" id="61971"/>
    <lineage>
        <taxon>Eukaryota</taxon>
        <taxon>Metazoa</taxon>
        <taxon>Chordata</taxon>
        <taxon>Craniata</taxon>
        <taxon>Vertebrata</taxon>
        <taxon>Euteleostomi</taxon>
        <taxon>Actinopterygii</taxon>
        <taxon>Chondrostei</taxon>
        <taxon>Acipenseriformes</taxon>
        <taxon>Acipenseridae</taxon>
        <taxon>Huso</taxon>
    </lineage>
</organism>
<evidence type="ECO:0000256" key="4">
    <source>
        <dbReference type="PROSITE-ProRule" id="PRU00091"/>
    </source>
</evidence>
<evidence type="ECO:0000256" key="5">
    <source>
        <dbReference type="SAM" id="Coils"/>
    </source>
</evidence>
<dbReference type="Gene3D" id="3.30.40.10">
    <property type="entry name" value="Zinc/RING finger domain, C3HC4 (zinc finger)"/>
    <property type="match status" value="1"/>
</dbReference>
<proteinExistence type="predicted"/>
<dbReference type="InterPro" id="IPR017455">
    <property type="entry name" value="Znf_FYVE-rel"/>
</dbReference>
<evidence type="ECO:0000256" key="3">
    <source>
        <dbReference type="ARBA" id="ARBA00022833"/>
    </source>
</evidence>
<evidence type="ECO:0000256" key="2">
    <source>
        <dbReference type="ARBA" id="ARBA00022771"/>
    </source>
</evidence>
<feature type="domain" description="FYVE-type" evidence="7">
    <location>
        <begin position="1"/>
        <end position="58"/>
    </location>
</feature>